<dbReference type="EMBL" id="MUIO01000251">
    <property type="protein sequence ID" value="ORC45953.1"/>
    <property type="molecule type" value="Genomic_DNA"/>
</dbReference>
<dbReference type="InterPro" id="IPR017739">
    <property type="entry name" value="T6SS-assoc_VCA0119"/>
</dbReference>
<organism evidence="2 3">
    <name type="scientific">Pseudomonas floridensis</name>
    <dbReference type="NCBI Taxonomy" id="1958950"/>
    <lineage>
        <taxon>Bacteria</taxon>
        <taxon>Pseudomonadati</taxon>
        <taxon>Pseudomonadota</taxon>
        <taxon>Gammaproteobacteria</taxon>
        <taxon>Pseudomonadales</taxon>
        <taxon>Pseudomonadaceae</taxon>
        <taxon>Pseudomonas</taxon>
    </lineage>
</organism>
<comment type="caution">
    <text evidence="2">The sequence shown here is derived from an EMBL/GenBank/DDBJ whole genome shotgun (WGS) entry which is preliminary data.</text>
</comment>
<dbReference type="OrthoDB" id="1522895at2"/>
<reference evidence="3" key="1">
    <citation type="submission" date="2017-02" db="EMBL/GenBank/DDBJ databases">
        <title>Pseudomonas floridae sp. nov., a novel pathogenic bacterial species isolated from tomato.</title>
        <authorList>
            <person name="Timilsina S."/>
            <person name="Vallad G.E."/>
            <person name="Jones J.B."/>
        </authorList>
    </citation>
    <scope>NUCLEOTIDE SEQUENCE [LARGE SCALE GENOMIC DNA]</scope>
    <source>
        <strain evidence="3">GEV388</strain>
    </source>
</reference>
<dbReference type="Pfam" id="PF06812">
    <property type="entry name" value="ImpA_N"/>
    <property type="match status" value="1"/>
</dbReference>
<dbReference type="AlphaFoldDB" id="A0A1X0MGM6"/>
<dbReference type="PANTHER" id="PTHR37024">
    <property type="entry name" value="TYPE VI SECRETION SYSTEM DUF2094 AND IMPA-RELATED DOMAIN PROTEIN"/>
    <property type="match status" value="1"/>
</dbReference>
<protein>
    <submittedName>
        <fullName evidence="2">Type VI secretion system ImpA domain-containing protein</fullName>
    </submittedName>
</protein>
<feature type="domain" description="ImpA N-terminal" evidence="1">
    <location>
        <begin position="17"/>
        <end position="126"/>
    </location>
</feature>
<evidence type="ECO:0000313" key="2">
    <source>
        <dbReference type="EMBL" id="ORC45953.1"/>
    </source>
</evidence>
<dbReference type="RefSeq" id="WP_083186491.1">
    <property type="nucleotide sequence ID" value="NZ_CBCRZR010000004.1"/>
</dbReference>
<dbReference type="Proteomes" id="UP000192815">
    <property type="component" value="Unassembled WGS sequence"/>
</dbReference>
<name>A0A1X0MGM6_9PSED</name>
<dbReference type="NCBIfam" id="TIGR03362">
    <property type="entry name" value="VI_chp_7"/>
    <property type="match status" value="1"/>
</dbReference>
<dbReference type="Pfam" id="PF16989">
    <property type="entry name" value="T6SS_VasJ"/>
    <property type="match status" value="1"/>
</dbReference>
<proteinExistence type="predicted"/>
<accession>A0A1X0MGM6</accession>
<sequence>MTRSDKPSALYLHIVQHPVSGDNYAGEDVRFSADFEALEAQLSSEQSMLASARVDWAKVREESERILRYRSRDLRVVCWLTWALYRCESFSGLLAGIGLLRDLCEHHWVALHPRKSRTRAAAFGWLLPRLDKILVEDVSVGKQHSLFQEISMHLEVLDELLGRYLGEEAPLMLPLRRRLTRMLQMASEHDSKPLAIAEQIKEVAAQFCSHPSIGNEKDARKALYTQLETAQSLCVWWLKQKATDLRALRLNRTMLWLTIEATPECNAQLITVLRGVPADKSRSYKERFEQAKHADLIVDIEQSIAHSPFWFDGQRLVWECLQALEADSAMREVEVQFALFLHRLPDVVELRFHDGLPFADETTKNWISTHVMPHVRVAQSDPAPASSVGKASWEAVLEEVIPTVARDGLKCAVQVLMQHLNDARNERERFFWQFSIARICYQAKKYELARIQLELLDQKLCKAGLEIWESETFLSVLRLLYSCYELLPSSQDLKLSKDALYRRLCQYDFETVLNKT</sequence>
<keyword evidence="3" id="KW-1185">Reference proteome</keyword>
<gene>
    <name evidence="2" type="ORF">BZK31_28735</name>
</gene>
<dbReference type="STRING" id="1958950.BZK31_28735"/>
<evidence type="ECO:0000259" key="1">
    <source>
        <dbReference type="Pfam" id="PF06812"/>
    </source>
</evidence>
<dbReference type="PANTHER" id="PTHR37024:SF5">
    <property type="entry name" value="IMPA N-TERMINAL DOMAIN-CONTAINING PROTEIN"/>
    <property type="match status" value="1"/>
</dbReference>
<evidence type="ECO:0000313" key="3">
    <source>
        <dbReference type="Proteomes" id="UP000192815"/>
    </source>
</evidence>
<dbReference type="InterPro" id="IPR010657">
    <property type="entry name" value="ImpA_N"/>
</dbReference>